<comment type="similarity">
    <text evidence="1 2">Belongs to the dTDP-4-dehydrorhamnose reductase family.</text>
</comment>
<evidence type="ECO:0000259" key="3">
    <source>
        <dbReference type="Pfam" id="PF04321"/>
    </source>
</evidence>
<keyword evidence="5" id="KW-1185">Reference proteome</keyword>
<dbReference type="SUPFAM" id="SSF51735">
    <property type="entry name" value="NAD(P)-binding Rossmann-fold domains"/>
    <property type="match status" value="1"/>
</dbReference>
<accession>A0A7W8A2W2</accession>
<proteinExistence type="inferred from homology"/>
<comment type="pathway">
    <text evidence="2">Carbohydrate biosynthesis; dTDP-L-rhamnose biosynthesis.</text>
</comment>
<dbReference type="Gene3D" id="3.40.50.720">
    <property type="entry name" value="NAD(P)-binding Rossmann-like Domain"/>
    <property type="match status" value="1"/>
</dbReference>
<dbReference type="AlphaFoldDB" id="A0A7W8A2W2"/>
<dbReference type="UniPathway" id="UPA00124"/>
<keyword evidence="2 4" id="KW-0560">Oxidoreductase</keyword>
<dbReference type="NCBIfam" id="TIGR01214">
    <property type="entry name" value="rmlD"/>
    <property type="match status" value="1"/>
</dbReference>
<dbReference type="Gene3D" id="3.90.25.10">
    <property type="entry name" value="UDP-galactose 4-epimerase, domain 1"/>
    <property type="match status" value="1"/>
</dbReference>
<dbReference type="InterPro" id="IPR036291">
    <property type="entry name" value="NAD(P)-bd_dom_sf"/>
</dbReference>
<dbReference type="PANTHER" id="PTHR10491">
    <property type="entry name" value="DTDP-4-DEHYDRORHAMNOSE REDUCTASE"/>
    <property type="match status" value="1"/>
</dbReference>
<dbReference type="GO" id="GO:0019305">
    <property type="term" value="P:dTDP-rhamnose biosynthetic process"/>
    <property type="evidence" value="ECO:0007669"/>
    <property type="project" value="UniProtKB-UniPathway"/>
</dbReference>
<dbReference type="EMBL" id="JACHIN010000004">
    <property type="protein sequence ID" value="MBB5077974.1"/>
    <property type="molecule type" value="Genomic_DNA"/>
</dbReference>
<dbReference type="InterPro" id="IPR005913">
    <property type="entry name" value="dTDP_dehydrorham_reduct"/>
</dbReference>
<dbReference type="Pfam" id="PF04321">
    <property type="entry name" value="RmlD_sub_bind"/>
    <property type="match status" value="1"/>
</dbReference>
<sequence length="290" mass="31140">MRIYLTGADGMLGTALRAELAADPLTEGWGVRGVSVADFDIGDPGAVRASVEDFAPDVVIHTAAHAIVDECEADPQLALRVNVAGVRNVADACRRTGSRLVYVSSDYVFDGADTPDGGYRETDTPGPLSVYGLSKLAGERIAATVDDHLVIRTSWLFGGSDERTDNVLAMIRQTERGERVRLIHDQFSCPTYTVDLARAMVLLLKRGTAGTLHVANTGSASWFDVARVALGREGRAAEPVALDDCGFLGRRPRNSTLSTGRLKHLGITMPDWSDAVSRYRTHLSAGNGRT</sequence>
<dbReference type="Proteomes" id="UP000568380">
    <property type="component" value="Unassembled WGS sequence"/>
</dbReference>
<dbReference type="GO" id="GO:0008831">
    <property type="term" value="F:dTDP-4-dehydrorhamnose reductase activity"/>
    <property type="evidence" value="ECO:0007669"/>
    <property type="project" value="UniProtKB-EC"/>
</dbReference>
<protein>
    <recommendedName>
        <fullName evidence="2">dTDP-4-dehydrorhamnose reductase</fullName>
        <ecNumber evidence="2">1.1.1.133</ecNumber>
    </recommendedName>
</protein>
<evidence type="ECO:0000256" key="2">
    <source>
        <dbReference type="RuleBase" id="RU364082"/>
    </source>
</evidence>
<dbReference type="GO" id="GO:0005829">
    <property type="term" value="C:cytosol"/>
    <property type="evidence" value="ECO:0007669"/>
    <property type="project" value="TreeGrafter"/>
</dbReference>
<dbReference type="InterPro" id="IPR029903">
    <property type="entry name" value="RmlD-like-bd"/>
</dbReference>
<gene>
    <name evidence="4" type="ORF">HNR40_003449</name>
</gene>
<name>A0A7W8A2W2_9ACTN</name>
<keyword evidence="2" id="KW-0521">NADP</keyword>
<evidence type="ECO:0000256" key="1">
    <source>
        <dbReference type="ARBA" id="ARBA00010944"/>
    </source>
</evidence>
<dbReference type="EC" id="1.1.1.133" evidence="2"/>
<dbReference type="RefSeq" id="WP_184962295.1">
    <property type="nucleotide sequence ID" value="NZ_JACHIN010000004.1"/>
</dbReference>
<dbReference type="PANTHER" id="PTHR10491:SF4">
    <property type="entry name" value="METHIONINE ADENOSYLTRANSFERASE 2 SUBUNIT BETA"/>
    <property type="match status" value="1"/>
</dbReference>
<organism evidence="4 5">
    <name type="scientific">Nonomuraea endophytica</name>
    <dbReference type="NCBI Taxonomy" id="714136"/>
    <lineage>
        <taxon>Bacteria</taxon>
        <taxon>Bacillati</taxon>
        <taxon>Actinomycetota</taxon>
        <taxon>Actinomycetes</taxon>
        <taxon>Streptosporangiales</taxon>
        <taxon>Streptosporangiaceae</taxon>
        <taxon>Nonomuraea</taxon>
    </lineage>
</organism>
<comment type="caution">
    <text evidence="4">The sequence shown here is derived from an EMBL/GenBank/DDBJ whole genome shotgun (WGS) entry which is preliminary data.</text>
</comment>
<reference evidence="4 5" key="1">
    <citation type="submission" date="2020-08" db="EMBL/GenBank/DDBJ databases">
        <title>Genomic Encyclopedia of Type Strains, Phase IV (KMG-IV): sequencing the most valuable type-strain genomes for metagenomic binning, comparative biology and taxonomic classification.</title>
        <authorList>
            <person name="Goeker M."/>
        </authorList>
    </citation>
    <scope>NUCLEOTIDE SEQUENCE [LARGE SCALE GENOMIC DNA]</scope>
    <source>
        <strain evidence="4 5">DSM 45385</strain>
    </source>
</reference>
<comment type="function">
    <text evidence="2">Catalyzes the reduction of dTDP-6-deoxy-L-lyxo-4-hexulose to yield dTDP-L-rhamnose.</text>
</comment>
<evidence type="ECO:0000313" key="5">
    <source>
        <dbReference type="Proteomes" id="UP000568380"/>
    </source>
</evidence>
<evidence type="ECO:0000313" key="4">
    <source>
        <dbReference type="EMBL" id="MBB5077974.1"/>
    </source>
</evidence>
<dbReference type="CDD" id="cd05254">
    <property type="entry name" value="dTDP_HR_like_SDR_e"/>
    <property type="match status" value="1"/>
</dbReference>
<feature type="domain" description="RmlD-like substrate binding" evidence="3">
    <location>
        <begin position="1"/>
        <end position="281"/>
    </location>
</feature>